<sequence length="191" mass="21482">MKSILICAVALASFFCTPVMAEDAFEGFDHLPAQEIHRDTPLVLDHFSVSLPFGGLGVIRETDVDDGLESGMVLSAPAEWNLATFELTFNKPWERVTFTLVLPPNQEERIRTLVMLYGADPASPATNVTLFWHGPERRRVRVEMVRLSDSEPFQRVLLHLMRGAYVDNIHVEGRGSDLTMPMPTPMHVPHM</sequence>
<accession>A0ABY4T0L5</accession>
<keyword evidence="3" id="KW-1185">Reference proteome</keyword>
<dbReference type="Proteomes" id="UP001056681">
    <property type="component" value="Chromosome"/>
</dbReference>
<proteinExistence type="predicted"/>
<reference evidence="2" key="1">
    <citation type="submission" date="2020-10" db="EMBL/GenBank/DDBJ databases">
        <title>Whole-genome sequence of Luteibacter sp. EIF3.</title>
        <authorList>
            <person name="Friedrich I."/>
            <person name="Hertel R."/>
            <person name="Daniel R."/>
        </authorList>
    </citation>
    <scope>NUCLEOTIDE SEQUENCE</scope>
    <source>
        <strain evidence="2">EIF3</strain>
    </source>
</reference>
<name>A0ABY4T0L5_9GAMM</name>
<gene>
    <name evidence="2" type="ORF">IM816_18295</name>
</gene>
<evidence type="ECO:0000256" key="1">
    <source>
        <dbReference type="SAM" id="SignalP"/>
    </source>
</evidence>
<organism evidence="2 3">
    <name type="scientific">Luteibacter flocculans</name>
    <dbReference type="NCBI Taxonomy" id="2780091"/>
    <lineage>
        <taxon>Bacteria</taxon>
        <taxon>Pseudomonadati</taxon>
        <taxon>Pseudomonadota</taxon>
        <taxon>Gammaproteobacteria</taxon>
        <taxon>Lysobacterales</taxon>
        <taxon>Rhodanobacteraceae</taxon>
        <taxon>Luteibacter</taxon>
    </lineage>
</organism>
<feature type="chain" id="PRO_5046210808" evidence="1">
    <location>
        <begin position="22"/>
        <end position="191"/>
    </location>
</feature>
<evidence type="ECO:0000313" key="2">
    <source>
        <dbReference type="EMBL" id="URL58503.1"/>
    </source>
</evidence>
<dbReference type="EMBL" id="CP063231">
    <property type="protein sequence ID" value="URL58503.1"/>
    <property type="molecule type" value="Genomic_DNA"/>
</dbReference>
<feature type="signal peptide" evidence="1">
    <location>
        <begin position="1"/>
        <end position="21"/>
    </location>
</feature>
<evidence type="ECO:0000313" key="3">
    <source>
        <dbReference type="Proteomes" id="UP001056681"/>
    </source>
</evidence>
<dbReference type="RefSeq" id="WP_250339212.1">
    <property type="nucleotide sequence ID" value="NZ_CP063231.1"/>
</dbReference>
<protein>
    <submittedName>
        <fullName evidence="2">Uncharacterized protein</fullName>
    </submittedName>
</protein>
<keyword evidence="1" id="KW-0732">Signal</keyword>